<evidence type="ECO:0000313" key="3">
    <source>
        <dbReference type="Proteomes" id="UP001596138"/>
    </source>
</evidence>
<reference evidence="3" key="1">
    <citation type="journal article" date="2019" name="Int. J. Syst. Evol. Microbiol.">
        <title>The Global Catalogue of Microorganisms (GCM) 10K type strain sequencing project: providing services to taxonomists for standard genome sequencing and annotation.</title>
        <authorList>
            <consortium name="The Broad Institute Genomics Platform"/>
            <consortium name="The Broad Institute Genome Sequencing Center for Infectious Disease"/>
            <person name="Wu L."/>
            <person name="Ma J."/>
        </authorList>
    </citation>
    <scope>NUCLEOTIDE SEQUENCE [LARGE SCALE GENOMIC DNA]</scope>
    <source>
        <strain evidence="3">CGMCC 4.7317</strain>
    </source>
</reference>
<dbReference type="RefSeq" id="WP_386763758.1">
    <property type="nucleotide sequence ID" value="NZ_JBHSTI010000002.1"/>
</dbReference>
<feature type="transmembrane region" description="Helical" evidence="1">
    <location>
        <begin position="122"/>
        <end position="141"/>
    </location>
</feature>
<proteinExistence type="predicted"/>
<feature type="transmembrane region" description="Helical" evidence="1">
    <location>
        <begin position="96"/>
        <end position="116"/>
    </location>
</feature>
<accession>A0ABW1SWD4</accession>
<evidence type="ECO:0000256" key="1">
    <source>
        <dbReference type="SAM" id="Phobius"/>
    </source>
</evidence>
<comment type="caution">
    <text evidence="2">The sequence shown here is derived from an EMBL/GenBank/DDBJ whole genome shotgun (WGS) entry which is preliminary data.</text>
</comment>
<name>A0ABW1SWD4_9ACTN</name>
<evidence type="ECO:0000313" key="2">
    <source>
        <dbReference type="EMBL" id="MFC6236721.1"/>
    </source>
</evidence>
<feature type="transmembrane region" description="Helical" evidence="1">
    <location>
        <begin position="150"/>
        <end position="168"/>
    </location>
</feature>
<organism evidence="2 3">
    <name type="scientific">Longivirga aurantiaca</name>
    <dbReference type="NCBI Taxonomy" id="1837743"/>
    <lineage>
        <taxon>Bacteria</taxon>
        <taxon>Bacillati</taxon>
        <taxon>Actinomycetota</taxon>
        <taxon>Actinomycetes</taxon>
        <taxon>Sporichthyales</taxon>
        <taxon>Sporichthyaceae</taxon>
        <taxon>Longivirga</taxon>
    </lineage>
</organism>
<evidence type="ECO:0008006" key="4">
    <source>
        <dbReference type="Google" id="ProtNLM"/>
    </source>
</evidence>
<keyword evidence="3" id="KW-1185">Reference proteome</keyword>
<feature type="transmembrane region" description="Helical" evidence="1">
    <location>
        <begin position="64"/>
        <end position="84"/>
    </location>
</feature>
<dbReference type="EMBL" id="JBHSTI010000002">
    <property type="protein sequence ID" value="MFC6236721.1"/>
    <property type="molecule type" value="Genomic_DNA"/>
</dbReference>
<keyword evidence="1" id="KW-0472">Membrane</keyword>
<keyword evidence="1" id="KW-0812">Transmembrane</keyword>
<keyword evidence="1" id="KW-1133">Transmembrane helix</keyword>
<protein>
    <recommendedName>
        <fullName evidence="4">Yip1 domain-containing protein</fullName>
    </recommendedName>
</protein>
<feature type="transmembrane region" description="Helical" evidence="1">
    <location>
        <begin position="20"/>
        <end position="44"/>
    </location>
</feature>
<sequence length="170" mass="17665">MSTVSSGPVLHHPHPAVRVIGHVAAVVGGGLVLLNVAFAAYAALFQVVRRVGAVLVGGGTPTETALLTANVVVLAAWLIAVRWVTVWSLRRWPTGLATAAWLAVPTASVLLPIGIALVDYPVAVTLTLCGVLVVGVLWLMARTHQPWEQLLSVAWVAGALAAIVLLGIDI</sequence>
<dbReference type="Proteomes" id="UP001596138">
    <property type="component" value="Unassembled WGS sequence"/>
</dbReference>
<gene>
    <name evidence="2" type="ORF">ACFQGU_02440</name>
</gene>